<feature type="compositionally biased region" description="Low complexity" evidence="1">
    <location>
        <begin position="113"/>
        <end position="123"/>
    </location>
</feature>
<feature type="region of interest" description="Disordered" evidence="1">
    <location>
        <begin position="331"/>
        <end position="375"/>
    </location>
</feature>
<feature type="region of interest" description="Disordered" evidence="1">
    <location>
        <begin position="266"/>
        <end position="306"/>
    </location>
</feature>
<feature type="region of interest" description="Disordered" evidence="1">
    <location>
        <begin position="164"/>
        <end position="188"/>
    </location>
</feature>
<feature type="compositionally biased region" description="Basic and acidic residues" evidence="1">
    <location>
        <begin position="608"/>
        <end position="617"/>
    </location>
</feature>
<evidence type="ECO:0000256" key="1">
    <source>
        <dbReference type="SAM" id="MobiDB-lite"/>
    </source>
</evidence>
<gene>
    <name evidence="2" type="ORF">PDIGIT_LOCUS14995</name>
</gene>
<feature type="compositionally biased region" description="Polar residues" evidence="1">
    <location>
        <begin position="169"/>
        <end position="188"/>
    </location>
</feature>
<organism evidence="2 3">
    <name type="scientific">Periconia digitata</name>
    <dbReference type="NCBI Taxonomy" id="1303443"/>
    <lineage>
        <taxon>Eukaryota</taxon>
        <taxon>Fungi</taxon>
        <taxon>Dikarya</taxon>
        <taxon>Ascomycota</taxon>
        <taxon>Pezizomycotina</taxon>
        <taxon>Dothideomycetes</taxon>
        <taxon>Pleosporomycetidae</taxon>
        <taxon>Pleosporales</taxon>
        <taxon>Massarineae</taxon>
        <taxon>Periconiaceae</taxon>
        <taxon>Periconia</taxon>
    </lineage>
</organism>
<proteinExistence type="predicted"/>
<feature type="compositionally biased region" description="Polar residues" evidence="1">
    <location>
        <begin position="493"/>
        <end position="508"/>
    </location>
</feature>
<feature type="region of interest" description="Disordered" evidence="1">
    <location>
        <begin position="493"/>
        <end position="525"/>
    </location>
</feature>
<evidence type="ECO:0000313" key="3">
    <source>
        <dbReference type="Proteomes" id="UP001152607"/>
    </source>
</evidence>
<feature type="region of interest" description="Disordered" evidence="1">
    <location>
        <begin position="544"/>
        <end position="572"/>
    </location>
</feature>
<feature type="compositionally biased region" description="Basic and acidic residues" evidence="1">
    <location>
        <begin position="509"/>
        <end position="522"/>
    </location>
</feature>
<feature type="region of interest" description="Disordered" evidence="1">
    <location>
        <begin position="428"/>
        <end position="480"/>
    </location>
</feature>
<feature type="compositionally biased region" description="Polar residues" evidence="1">
    <location>
        <begin position="428"/>
        <end position="469"/>
    </location>
</feature>
<feature type="region of interest" description="Disordered" evidence="1">
    <location>
        <begin position="111"/>
        <end position="145"/>
    </location>
</feature>
<reference evidence="2" key="1">
    <citation type="submission" date="2023-01" db="EMBL/GenBank/DDBJ databases">
        <authorList>
            <person name="Van Ghelder C."/>
            <person name="Rancurel C."/>
        </authorList>
    </citation>
    <scope>NUCLEOTIDE SEQUENCE</scope>
    <source>
        <strain evidence="2">CNCM I-4278</strain>
    </source>
</reference>
<sequence>MTTTTLETYSTTIDESKSQVSQHSDPFHYDHDQQITGVGLARSTSPSKRFSVCSTDEDIISPTSEIPMSHYLSIDNWPQPVESAHNVASSVYTLPETVKVSPFVLGAPFEDTSSNSASKSSQSGKPQDIGWDFVKDSPKVTKMPPSENALKIHIPEFAYTPAKKVAKSGKNTETRPSMPTGPKQSPQATSTLANIYHDAKEIYLAGPKGDGHDLWHGIQQLRKPHKAAHPGHAPVTKPKSNPPSRPSEPEPLGIIRRPVQVTHEATVDTQPPSLSPIRVPRPPANNIRRSNDTEAVETGSTNSSPVFTIEVGASPTVQQDAQETIINYTKPKQAPQLQPAPKTRKEFRRQSTTTKFGLPPPPVPKSPRSGKGNYVVIGAEGTHCSSKEEKPSFLLPLPHTKLQLDSSSAESGNISKLDISYPQIVHLPSNTNSKTNIAHSQTTSSKVHRPASNNKNQNFSSLQIPTHPSNPHKRHHQRTVSAPLQKFTQATNSLLNNDKNTTSRNSSGTKDDARNTRRDKTNSKTKAQIFWSDVITPAMTSTASKLTASRASGNTTSTTTTTTRKRKDSDTSFSCQGLVDDNHDDFVGYVRNHEVEGRIPPTDVISRGGEEVGERGQESSSGASISSLRPKPLFFGIPWV</sequence>
<dbReference type="Proteomes" id="UP001152607">
    <property type="component" value="Unassembled WGS sequence"/>
</dbReference>
<dbReference type="OrthoDB" id="3800245at2759"/>
<feature type="region of interest" description="Disordered" evidence="1">
    <location>
        <begin position="599"/>
        <end position="630"/>
    </location>
</feature>
<comment type="caution">
    <text evidence="2">The sequence shown here is derived from an EMBL/GenBank/DDBJ whole genome shotgun (WGS) entry which is preliminary data.</text>
</comment>
<feature type="compositionally biased region" description="Low complexity" evidence="1">
    <location>
        <begin position="1"/>
        <end position="12"/>
    </location>
</feature>
<feature type="region of interest" description="Disordered" evidence="1">
    <location>
        <begin position="1"/>
        <end position="31"/>
    </location>
</feature>
<dbReference type="AlphaFoldDB" id="A0A9W4XV31"/>
<protein>
    <submittedName>
        <fullName evidence="2">Uncharacterized protein</fullName>
    </submittedName>
</protein>
<feature type="compositionally biased region" description="Polar residues" evidence="1">
    <location>
        <begin position="544"/>
        <end position="554"/>
    </location>
</feature>
<feature type="region of interest" description="Disordered" evidence="1">
    <location>
        <begin position="222"/>
        <end position="252"/>
    </location>
</feature>
<dbReference type="EMBL" id="CAOQHR010000012">
    <property type="protein sequence ID" value="CAI6341795.1"/>
    <property type="molecule type" value="Genomic_DNA"/>
</dbReference>
<keyword evidence="3" id="KW-1185">Reference proteome</keyword>
<feature type="compositionally biased region" description="Low complexity" evidence="1">
    <location>
        <begin position="331"/>
        <end position="341"/>
    </location>
</feature>
<name>A0A9W4XV31_9PLEO</name>
<feature type="compositionally biased region" description="Low complexity" evidence="1">
    <location>
        <begin position="618"/>
        <end position="627"/>
    </location>
</feature>
<evidence type="ECO:0000313" key="2">
    <source>
        <dbReference type="EMBL" id="CAI6341795.1"/>
    </source>
</evidence>
<accession>A0A9W4XV31</accession>